<dbReference type="AlphaFoldDB" id="B0JYB9"/>
<organism evidence="1 2">
    <name type="scientific">Microcystis aeruginosa (strain NIES-843 / IAM M-2473)</name>
    <dbReference type="NCBI Taxonomy" id="449447"/>
    <lineage>
        <taxon>Bacteria</taxon>
        <taxon>Bacillati</taxon>
        <taxon>Cyanobacteriota</taxon>
        <taxon>Cyanophyceae</taxon>
        <taxon>Oscillatoriophycideae</taxon>
        <taxon>Chroococcales</taxon>
        <taxon>Microcystaceae</taxon>
        <taxon>Microcystis</taxon>
    </lineage>
</organism>
<dbReference type="Proteomes" id="UP000001510">
    <property type="component" value="Chromosome"/>
</dbReference>
<reference evidence="1 2" key="1">
    <citation type="journal article" date="2007" name="DNA Res.">
        <title>Complete genomic structure of the bloom-forming toxic cyanobacterium Microcystis aeruginosa NIES-843.</title>
        <authorList>
            <person name="Kaneko T."/>
            <person name="Nakajima N."/>
            <person name="Okamoto S."/>
            <person name="Suzuki I."/>
            <person name="Tanabe Y."/>
            <person name="Tamaoki M."/>
            <person name="Nakamura Y."/>
            <person name="Kasai F."/>
            <person name="Watanabe A."/>
            <person name="Kawashima K."/>
            <person name="Kishida Y."/>
            <person name="Ono A."/>
            <person name="Shimizu Y."/>
            <person name="Takahashi C."/>
            <person name="Minami C."/>
            <person name="Fujishiro T."/>
            <person name="Kohara M."/>
            <person name="Katoh M."/>
            <person name="Nakazaki N."/>
            <person name="Nakayama S."/>
            <person name="Yamada M."/>
            <person name="Tabata S."/>
            <person name="Watanabe M.M."/>
        </authorList>
    </citation>
    <scope>NUCLEOTIDE SEQUENCE [LARGE SCALE GENOMIC DNA]</scope>
    <source>
        <strain evidence="2">NIES-843 / IAM M-247</strain>
    </source>
</reference>
<proteinExistence type="predicted"/>
<dbReference type="EMBL" id="AP009552">
    <property type="protein sequence ID" value="BAG05157.1"/>
    <property type="molecule type" value="Genomic_DNA"/>
</dbReference>
<accession>B0JYB9</accession>
<dbReference type="STRING" id="449447.MAE_53350"/>
<sequence>MEEVQRYKNSVEVYTDCESQLPQKVTHITQAKGSRLDLSETVLNHLLPCHLVFRLLKILLFFLKESKLKCIVNVF</sequence>
<keyword evidence="2" id="KW-1185">Reference proteome</keyword>
<dbReference type="KEGG" id="mar:MAE_53350"/>
<gene>
    <name evidence="1" type="ordered locus">MAE_53350</name>
</gene>
<dbReference type="HOGENOM" id="CLU_2666993_0_0_3"/>
<dbReference type="PaxDb" id="449447-MAE_53350"/>
<protein>
    <submittedName>
        <fullName evidence="1">Uncharacterized protein</fullName>
    </submittedName>
</protein>
<evidence type="ECO:0000313" key="2">
    <source>
        <dbReference type="Proteomes" id="UP000001510"/>
    </source>
</evidence>
<name>B0JYB9_MICAN</name>
<dbReference type="EnsemblBacteria" id="BAG05157">
    <property type="protein sequence ID" value="BAG05157"/>
    <property type="gene ID" value="MAE_53350"/>
</dbReference>
<evidence type="ECO:0000313" key="1">
    <source>
        <dbReference type="EMBL" id="BAG05157.1"/>
    </source>
</evidence>